<keyword evidence="4" id="KW-0137">Centromere</keyword>
<evidence type="ECO:0000259" key="5">
    <source>
        <dbReference type="PROSITE" id="PS50011"/>
    </source>
</evidence>
<dbReference type="PANTHER" id="PTHR14030:SF4">
    <property type="entry name" value="BUB1 KINASE, ISOFORM A-RELATED"/>
    <property type="match status" value="1"/>
</dbReference>
<dbReference type="GO" id="GO:0005524">
    <property type="term" value="F:ATP binding"/>
    <property type="evidence" value="ECO:0007669"/>
    <property type="project" value="InterPro"/>
</dbReference>
<dbReference type="GO" id="GO:0007094">
    <property type="term" value="P:mitotic spindle assembly checkpoint signaling"/>
    <property type="evidence" value="ECO:0007669"/>
    <property type="project" value="InterPro"/>
</dbReference>
<dbReference type="AlphaFoldDB" id="A0A915CRS8"/>
<evidence type="ECO:0000256" key="1">
    <source>
        <dbReference type="ARBA" id="ARBA00004629"/>
    </source>
</evidence>
<evidence type="ECO:0000313" key="7">
    <source>
        <dbReference type="WBParaSite" id="jg11928"/>
    </source>
</evidence>
<reference evidence="7" key="1">
    <citation type="submission" date="2022-11" db="UniProtKB">
        <authorList>
            <consortium name="WormBaseParasite"/>
        </authorList>
    </citation>
    <scope>IDENTIFICATION</scope>
</reference>
<dbReference type="GO" id="GO:0000776">
    <property type="term" value="C:kinetochore"/>
    <property type="evidence" value="ECO:0007669"/>
    <property type="project" value="UniProtKB-KW"/>
</dbReference>
<keyword evidence="6" id="KW-1185">Reference proteome</keyword>
<evidence type="ECO:0000256" key="2">
    <source>
        <dbReference type="ARBA" id="ARBA00022454"/>
    </source>
</evidence>
<comment type="subcellular location">
    <subcellularLocation>
        <location evidence="1">Chromosome</location>
        <location evidence="1">Centromere</location>
        <location evidence="1">Kinetochore</location>
    </subcellularLocation>
</comment>
<dbReference type="GO" id="GO:0004672">
    <property type="term" value="F:protein kinase activity"/>
    <property type="evidence" value="ECO:0007669"/>
    <property type="project" value="InterPro"/>
</dbReference>
<dbReference type="Gene3D" id="1.10.510.10">
    <property type="entry name" value="Transferase(Phosphotransferase) domain 1"/>
    <property type="match status" value="1"/>
</dbReference>
<protein>
    <submittedName>
        <fullName evidence="7">Protein kinase domain-containing protein</fullName>
    </submittedName>
</protein>
<evidence type="ECO:0000313" key="6">
    <source>
        <dbReference type="Proteomes" id="UP000887574"/>
    </source>
</evidence>
<dbReference type="InterPro" id="IPR000719">
    <property type="entry name" value="Prot_kinase_dom"/>
</dbReference>
<evidence type="ECO:0000256" key="4">
    <source>
        <dbReference type="ARBA" id="ARBA00023328"/>
    </source>
</evidence>
<dbReference type="Pfam" id="PF00069">
    <property type="entry name" value="Pkinase"/>
    <property type="match status" value="1"/>
</dbReference>
<dbReference type="GO" id="GO:0005634">
    <property type="term" value="C:nucleus"/>
    <property type="evidence" value="ECO:0007669"/>
    <property type="project" value="TreeGrafter"/>
</dbReference>
<keyword evidence="2" id="KW-0158">Chromosome</keyword>
<organism evidence="6 7">
    <name type="scientific">Ditylenchus dipsaci</name>
    <dbReference type="NCBI Taxonomy" id="166011"/>
    <lineage>
        <taxon>Eukaryota</taxon>
        <taxon>Metazoa</taxon>
        <taxon>Ecdysozoa</taxon>
        <taxon>Nematoda</taxon>
        <taxon>Chromadorea</taxon>
        <taxon>Rhabditida</taxon>
        <taxon>Tylenchina</taxon>
        <taxon>Tylenchomorpha</taxon>
        <taxon>Sphaerularioidea</taxon>
        <taxon>Anguinidae</taxon>
        <taxon>Anguininae</taxon>
        <taxon>Ditylenchus</taxon>
    </lineage>
</organism>
<accession>A0A915CRS8</accession>
<dbReference type="WBParaSite" id="jg11928">
    <property type="protein sequence ID" value="jg11928"/>
    <property type="gene ID" value="jg11928"/>
</dbReference>
<keyword evidence="3" id="KW-0995">Kinetochore</keyword>
<evidence type="ECO:0000256" key="3">
    <source>
        <dbReference type="ARBA" id="ARBA00022838"/>
    </source>
</evidence>
<proteinExistence type="predicted"/>
<sequence>MDRRNSVLPCSPAVASVTRNSAYDSFKNVRMIDFGAEDRSGTADFSSMELVDSPYGATTKKSISNYALEKSCSLIDDGPSMTLCKKVELGNQHFHILKLIHEGEFAKVFLATTDDDKSSVLKQQVQSPRREMQIIEELKNRLSPSVHEFIVQIGSAYNFSNLSVIVRDYYSVGTLQDLTIAYKNFNLEVSGLLVTFFGLQLADLLDQVHSAKIIHARLQPGVVYLTQPLLSFENSLDELLCKPSIKIAGWGKSVDMNLHEDGKQFFGRSEAKDVYCIEMISEKPWNYQVDFYGFVRIFHFLMFGDEIATVRSQGKIRPVRAMKRGMALRSMWMKIFDEFLNISGCESLPSWSHICSMMREKLQGEVKEKPDEWRKTLDDYNIYANNIQ</sequence>
<dbReference type="SMART" id="SM00220">
    <property type="entry name" value="S_TKc"/>
    <property type="match status" value="1"/>
</dbReference>
<dbReference type="Proteomes" id="UP000887574">
    <property type="component" value="Unplaced"/>
</dbReference>
<dbReference type="SUPFAM" id="SSF56112">
    <property type="entry name" value="Protein kinase-like (PK-like)"/>
    <property type="match status" value="1"/>
</dbReference>
<dbReference type="GO" id="GO:0051754">
    <property type="term" value="P:meiotic sister chromatid cohesion, centromeric"/>
    <property type="evidence" value="ECO:0007669"/>
    <property type="project" value="TreeGrafter"/>
</dbReference>
<dbReference type="InterPro" id="IPR011009">
    <property type="entry name" value="Kinase-like_dom_sf"/>
</dbReference>
<dbReference type="InterPro" id="IPR015661">
    <property type="entry name" value="Bub1/Mad3"/>
</dbReference>
<name>A0A915CRS8_9BILA</name>
<dbReference type="PROSITE" id="PS50011">
    <property type="entry name" value="PROTEIN_KINASE_DOM"/>
    <property type="match status" value="1"/>
</dbReference>
<feature type="domain" description="Protein kinase" evidence="5">
    <location>
        <begin position="94"/>
        <end position="388"/>
    </location>
</feature>
<dbReference type="PANTHER" id="PTHR14030">
    <property type="entry name" value="MITOTIC CHECKPOINT SERINE/THREONINE-PROTEIN KINASE BUB1"/>
    <property type="match status" value="1"/>
</dbReference>
<dbReference type="GO" id="GO:0032991">
    <property type="term" value="C:protein-containing complex"/>
    <property type="evidence" value="ECO:0007669"/>
    <property type="project" value="UniProtKB-ARBA"/>
</dbReference>